<evidence type="ECO:0000256" key="1">
    <source>
        <dbReference type="SAM" id="MobiDB-lite"/>
    </source>
</evidence>
<organism evidence="2 3">
    <name type="scientific">Pararge aegeria aegeria</name>
    <dbReference type="NCBI Taxonomy" id="348720"/>
    <lineage>
        <taxon>Eukaryota</taxon>
        <taxon>Metazoa</taxon>
        <taxon>Ecdysozoa</taxon>
        <taxon>Arthropoda</taxon>
        <taxon>Hexapoda</taxon>
        <taxon>Insecta</taxon>
        <taxon>Pterygota</taxon>
        <taxon>Neoptera</taxon>
        <taxon>Endopterygota</taxon>
        <taxon>Lepidoptera</taxon>
        <taxon>Glossata</taxon>
        <taxon>Ditrysia</taxon>
        <taxon>Papilionoidea</taxon>
        <taxon>Nymphalidae</taxon>
        <taxon>Satyrinae</taxon>
        <taxon>Satyrini</taxon>
        <taxon>Parargina</taxon>
        <taxon>Pararge</taxon>
    </lineage>
</organism>
<comment type="caution">
    <text evidence="2">The sequence shown here is derived from an EMBL/GenBank/DDBJ whole genome shotgun (WGS) entry which is preliminary data.</text>
</comment>
<protein>
    <submittedName>
        <fullName evidence="2">Jg27482 protein</fullName>
    </submittedName>
</protein>
<accession>A0A8S4QHL1</accession>
<feature type="non-terminal residue" evidence="2">
    <location>
        <position position="1"/>
    </location>
</feature>
<proteinExistence type="predicted"/>
<evidence type="ECO:0000313" key="2">
    <source>
        <dbReference type="EMBL" id="CAH2210187.1"/>
    </source>
</evidence>
<gene>
    <name evidence="2" type="primary">jg27482</name>
    <name evidence="2" type="ORF">PAEG_LOCUS2099</name>
</gene>
<sequence>FTTDYQFNIVRAVFTFTPEYNLIDAPYQIQNPKRLFAPLKLKPRKEPKKEKPSKGKKKEIETEEYLALMELRARDEKDQNEREDRDQDAWHRRNHILPLNFATDDEFFNKFWPPPPPETEPVPEPDPKGKGKGRRKK</sequence>
<feature type="compositionally biased region" description="Basic and acidic residues" evidence="1">
    <location>
        <begin position="71"/>
        <end position="91"/>
    </location>
</feature>
<dbReference type="OrthoDB" id="6776666at2759"/>
<feature type="region of interest" description="Disordered" evidence="1">
    <location>
        <begin position="106"/>
        <end position="137"/>
    </location>
</feature>
<feature type="compositionally biased region" description="Pro residues" evidence="1">
    <location>
        <begin position="112"/>
        <end position="124"/>
    </location>
</feature>
<reference evidence="2" key="1">
    <citation type="submission" date="2022-03" db="EMBL/GenBank/DDBJ databases">
        <authorList>
            <person name="Lindestad O."/>
        </authorList>
    </citation>
    <scope>NUCLEOTIDE SEQUENCE</scope>
</reference>
<feature type="region of interest" description="Disordered" evidence="1">
    <location>
        <begin position="36"/>
        <end position="93"/>
    </location>
</feature>
<keyword evidence="3" id="KW-1185">Reference proteome</keyword>
<dbReference type="AlphaFoldDB" id="A0A8S4QHL1"/>
<name>A0A8S4QHL1_9NEOP</name>
<evidence type="ECO:0000313" key="3">
    <source>
        <dbReference type="Proteomes" id="UP000838756"/>
    </source>
</evidence>
<dbReference type="Proteomes" id="UP000838756">
    <property type="component" value="Unassembled WGS sequence"/>
</dbReference>
<dbReference type="EMBL" id="CAKXAJ010006859">
    <property type="protein sequence ID" value="CAH2210187.1"/>
    <property type="molecule type" value="Genomic_DNA"/>
</dbReference>